<keyword evidence="2" id="KW-1185">Reference proteome</keyword>
<reference evidence="1 2" key="1">
    <citation type="journal article" date="2021" name="Hortic Res">
        <title>High-quality reference genome and annotation aids understanding of berry development for evergreen blueberry (Vaccinium darrowii).</title>
        <authorList>
            <person name="Yu J."/>
            <person name="Hulse-Kemp A.M."/>
            <person name="Babiker E."/>
            <person name="Staton M."/>
        </authorList>
    </citation>
    <scope>NUCLEOTIDE SEQUENCE [LARGE SCALE GENOMIC DNA]</scope>
    <source>
        <strain evidence="2">cv. NJ 8807/NJ 8810</strain>
        <tissue evidence="1">Young leaf</tissue>
    </source>
</reference>
<proteinExistence type="predicted"/>
<protein>
    <submittedName>
        <fullName evidence="1">Uncharacterized protein</fullName>
    </submittedName>
</protein>
<accession>A0ACB7YPQ6</accession>
<name>A0ACB7YPQ6_9ERIC</name>
<comment type="caution">
    <text evidence="1">The sequence shown here is derived from an EMBL/GenBank/DDBJ whole genome shotgun (WGS) entry which is preliminary data.</text>
</comment>
<evidence type="ECO:0000313" key="1">
    <source>
        <dbReference type="EMBL" id="KAH7855520.1"/>
    </source>
</evidence>
<dbReference type="Proteomes" id="UP000828048">
    <property type="component" value="Chromosome 11"/>
</dbReference>
<dbReference type="EMBL" id="CM037161">
    <property type="protein sequence ID" value="KAH7855520.1"/>
    <property type="molecule type" value="Genomic_DNA"/>
</dbReference>
<gene>
    <name evidence="1" type="ORF">Vadar_025770</name>
</gene>
<organism evidence="1 2">
    <name type="scientific">Vaccinium darrowii</name>
    <dbReference type="NCBI Taxonomy" id="229202"/>
    <lineage>
        <taxon>Eukaryota</taxon>
        <taxon>Viridiplantae</taxon>
        <taxon>Streptophyta</taxon>
        <taxon>Embryophyta</taxon>
        <taxon>Tracheophyta</taxon>
        <taxon>Spermatophyta</taxon>
        <taxon>Magnoliopsida</taxon>
        <taxon>eudicotyledons</taxon>
        <taxon>Gunneridae</taxon>
        <taxon>Pentapetalae</taxon>
        <taxon>asterids</taxon>
        <taxon>Ericales</taxon>
        <taxon>Ericaceae</taxon>
        <taxon>Vaccinioideae</taxon>
        <taxon>Vaccinieae</taxon>
        <taxon>Vaccinium</taxon>
    </lineage>
</organism>
<sequence>MDEEILSKLSSVTLTSEEDEAVELLPEDFKASKLECLLSVMGKIITQKGINLGGLKAAMEIAWGYPKGFKVMEVSGGIYQFVFGVEMDLIRVLAGSPWLFNNQLIVLHRWTKGGQPESFSYSPFWIQL</sequence>
<evidence type="ECO:0000313" key="2">
    <source>
        <dbReference type="Proteomes" id="UP000828048"/>
    </source>
</evidence>